<keyword evidence="6" id="KW-0723">Serine/threonine-protein kinase</keyword>
<keyword evidence="3 8" id="KW-0418">Kinase</keyword>
<dbReference type="AlphaFoldDB" id="A0A438E793"/>
<feature type="domain" description="Protein kinase" evidence="7">
    <location>
        <begin position="5"/>
        <end position="242"/>
    </location>
</feature>
<sequence>MENIMVKGRLLGMGNFAHVHLAYCRPFGGQFAVKSVNSSLSSSLLMEETILRRLRCSPDVVYCFGGYSTQEGNGDSAYNLVLEYAAGGSLGRLMFSRTSGSPESEVQWYTRMIVRGLHAVHREGFVHCDLKLSNMLLFPTEDGRWRVKIADFGLSKSENEAPLDIWCLGCMVIEMFTGKPTWENCKDENDLILHIVFWRQVPLIPENISEEAKDFLKKFYEPILGDVLTLDQGERGYGDRYFFHIYRKEIWIQAIIVPMNARREELINPSDLGWNEKVDRGSR</sequence>
<dbReference type="InterPro" id="IPR011009">
    <property type="entry name" value="Kinase-like_dom_sf"/>
</dbReference>
<feature type="binding site" evidence="5">
    <location>
        <position position="34"/>
    </location>
    <ligand>
        <name>ATP</name>
        <dbReference type="ChEBI" id="CHEBI:30616"/>
    </ligand>
</feature>
<evidence type="ECO:0000256" key="5">
    <source>
        <dbReference type="PROSITE-ProRule" id="PRU10141"/>
    </source>
</evidence>
<keyword evidence="4 5" id="KW-0067">ATP-binding</keyword>
<dbReference type="GO" id="GO:0005524">
    <property type="term" value="F:ATP binding"/>
    <property type="evidence" value="ECO:0007669"/>
    <property type="project" value="UniProtKB-UniRule"/>
</dbReference>
<accession>A0A438E793</accession>
<evidence type="ECO:0000256" key="2">
    <source>
        <dbReference type="ARBA" id="ARBA00022741"/>
    </source>
</evidence>
<dbReference type="PROSITE" id="PS00107">
    <property type="entry name" value="PROTEIN_KINASE_ATP"/>
    <property type="match status" value="1"/>
</dbReference>
<gene>
    <name evidence="8" type="primary">MAPKKK17_9</name>
    <name evidence="8" type="ORF">CK203_114617</name>
</gene>
<dbReference type="InterPro" id="IPR017441">
    <property type="entry name" value="Protein_kinase_ATP_BS"/>
</dbReference>
<comment type="caution">
    <text evidence="8">The sequence shown here is derived from an EMBL/GenBank/DDBJ whole genome shotgun (WGS) entry which is preliminary data.</text>
</comment>
<dbReference type="SUPFAM" id="SSF56112">
    <property type="entry name" value="Protein kinase-like (PK-like)"/>
    <property type="match status" value="1"/>
</dbReference>
<proteinExistence type="inferred from homology"/>
<dbReference type="Pfam" id="PF00069">
    <property type="entry name" value="Pkinase"/>
    <property type="match status" value="1"/>
</dbReference>
<dbReference type="GO" id="GO:0004674">
    <property type="term" value="F:protein serine/threonine kinase activity"/>
    <property type="evidence" value="ECO:0007669"/>
    <property type="project" value="UniProtKB-KW"/>
</dbReference>
<name>A0A438E793_VITVI</name>
<reference evidence="8 9" key="1">
    <citation type="journal article" date="2018" name="PLoS Genet.">
        <title>Population sequencing reveals clonal diversity and ancestral inbreeding in the grapevine cultivar Chardonnay.</title>
        <authorList>
            <person name="Roach M.J."/>
            <person name="Johnson D.L."/>
            <person name="Bohlmann J."/>
            <person name="van Vuuren H.J."/>
            <person name="Jones S.J."/>
            <person name="Pretorius I.S."/>
            <person name="Schmidt S.A."/>
            <person name="Borneman A.R."/>
        </authorList>
    </citation>
    <scope>NUCLEOTIDE SEQUENCE [LARGE SCALE GENOMIC DNA]</scope>
    <source>
        <strain evidence="9">cv. Chardonnay</strain>
        <tissue evidence="8">Leaf</tissue>
    </source>
</reference>
<dbReference type="SMART" id="SM00220">
    <property type="entry name" value="S_TKc"/>
    <property type="match status" value="1"/>
</dbReference>
<dbReference type="EMBL" id="QGNW01001379">
    <property type="protein sequence ID" value="RVW43504.1"/>
    <property type="molecule type" value="Genomic_DNA"/>
</dbReference>
<keyword evidence="2 5" id="KW-0547">Nucleotide-binding</keyword>
<dbReference type="PROSITE" id="PS50011">
    <property type="entry name" value="PROTEIN_KINASE_DOM"/>
    <property type="match status" value="1"/>
</dbReference>
<evidence type="ECO:0000259" key="7">
    <source>
        <dbReference type="PROSITE" id="PS50011"/>
    </source>
</evidence>
<dbReference type="Proteomes" id="UP000288805">
    <property type="component" value="Unassembled WGS sequence"/>
</dbReference>
<dbReference type="InterPro" id="IPR008271">
    <property type="entry name" value="Ser/Thr_kinase_AS"/>
</dbReference>
<comment type="similarity">
    <text evidence="6">Belongs to the protein kinase superfamily.</text>
</comment>
<dbReference type="Gene3D" id="1.10.510.10">
    <property type="entry name" value="Transferase(Phosphotransferase) domain 1"/>
    <property type="match status" value="2"/>
</dbReference>
<dbReference type="PANTHER" id="PTHR48011:SF56">
    <property type="entry name" value="PROTEIN KINASE DOMAIN-CONTAINING PROTEIN"/>
    <property type="match status" value="1"/>
</dbReference>
<evidence type="ECO:0000256" key="3">
    <source>
        <dbReference type="ARBA" id="ARBA00022777"/>
    </source>
</evidence>
<dbReference type="InterPro" id="IPR052751">
    <property type="entry name" value="Plant_MAPKKK"/>
</dbReference>
<protein>
    <submittedName>
        <fullName evidence="8">Mitogen-activated protein kinase kinase kinase 17</fullName>
    </submittedName>
</protein>
<evidence type="ECO:0000256" key="1">
    <source>
        <dbReference type="ARBA" id="ARBA00022679"/>
    </source>
</evidence>
<organism evidence="8 9">
    <name type="scientific">Vitis vinifera</name>
    <name type="common">Grape</name>
    <dbReference type="NCBI Taxonomy" id="29760"/>
    <lineage>
        <taxon>Eukaryota</taxon>
        <taxon>Viridiplantae</taxon>
        <taxon>Streptophyta</taxon>
        <taxon>Embryophyta</taxon>
        <taxon>Tracheophyta</taxon>
        <taxon>Spermatophyta</taxon>
        <taxon>Magnoliopsida</taxon>
        <taxon>eudicotyledons</taxon>
        <taxon>Gunneridae</taxon>
        <taxon>Pentapetalae</taxon>
        <taxon>rosids</taxon>
        <taxon>Vitales</taxon>
        <taxon>Vitaceae</taxon>
        <taxon>Viteae</taxon>
        <taxon>Vitis</taxon>
    </lineage>
</organism>
<evidence type="ECO:0000256" key="4">
    <source>
        <dbReference type="ARBA" id="ARBA00022840"/>
    </source>
</evidence>
<evidence type="ECO:0000313" key="8">
    <source>
        <dbReference type="EMBL" id="RVW43504.1"/>
    </source>
</evidence>
<dbReference type="PANTHER" id="PTHR48011">
    <property type="entry name" value="CCR4-NOT TRANSCRIPTIONAL COMPLEX SUBUNIT CAF120-RELATED"/>
    <property type="match status" value="1"/>
</dbReference>
<dbReference type="PROSITE" id="PS00108">
    <property type="entry name" value="PROTEIN_KINASE_ST"/>
    <property type="match status" value="1"/>
</dbReference>
<dbReference type="InterPro" id="IPR000719">
    <property type="entry name" value="Prot_kinase_dom"/>
</dbReference>
<keyword evidence="1" id="KW-0808">Transferase</keyword>
<evidence type="ECO:0000313" key="9">
    <source>
        <dbReference type="Proteomes" id="UP000288805"/>
    </source>
</evidence>
<evidence type="ECO:0000256" key="6">
    <source>
        <dbReference type="RuleBase" id="RU000304"/>
    </source>
</evidence>